<dbReference type="AlphaFoldDB" id="L7JUG4"/>
<dbReference type="OMA" id="VETNEYP"/>
<dbReference type="Proteomes" id="UP000011185">
    <property type="component" value="Unassembled WGS sequence"/>
</dbReference>
<gene>
    <name evidence="3" type="ORF">THOM_1993</name>
</gene>
<feature type="region of interest" description="Disordered" evidence="1">
    <location>
        <begin position="255"/>
        <end position="283"/>
    </location>
</feature>
<feature type="signal peptide" evidence="2">
    <location>
        <begin position="1"/>
        <end position="21"/>
    </location>
</feature>
<dbReference type="EMBL" id="JH993996">
    <property type="protein sequence ID" value="ELQ75064.1"/>
    <property type="molecule type" value="Genomic_DNA"/>
</dbReference>
<dbReference type="VEuPathDB" id="MicrosporidiaDB:THOM_1993"/>
<evidence type="ECO:0000256" key="1">
    <source>
        <dbReference type="SAM" id="MobiDB-lite"/>
    </source>
</evidence>
<accession>L7JUG4</accession>
<organism evidence="3 4">
    <name type="scientific">Trachipleistophora hominis</name>
    <name type="common">Microsporidian parasite</name>
    <dbReference type="NCBI Taxonomy" id="72359"/>
    <lineage>
        <taxon>Eukaryota</taxon>
        <taxon>Fungi</taxon>
        <taxon>Fungi incertae sedis</taxon>
        <taxon>Microsporidia</taxon>
        <taxon>Pleistophoridae</taxon>
        <taxon>Trachipleistophora</taxon>
    </lineage>
</organism>
<feature type="chain" id="PRO_5003978822" evidence="2">
    <location>
        <begin position="22"/>
        <end position="283"/>
    </location>
</feature>
<feature type="compositionally biased region" description="Basic residues" evidence="1">
    <location>
        <begin position="273"/>
        <end position="283"/>
    </location>
</feature>
<name>L7JUG4_TRAHO</name>
<proteinExistence type="predicted"/>
<keyword evidence="4" id="KW-1185">Reference proteome</keyword>
<protein>
    <submittedName>
        <fullName evidence="3">Uncharacterized protein</fullName>
    </submittedName>
</protein>
<dbReference type="InParanoid" id="L7JUG4"/>
<reference evidence="3 4" key="1">
    <citation type="journal article" date="2012" name="PLoS Pathog.">
        <title>The genome of the obligate intracellular parasite Trachipleistophora hominis: new insights into microsporidian genome dynamics and reductive evolution.</title>
        <authorList>
            <person name="Heinz E."/>
            <person name="Williams T.A."/>
            <person name="Nakjang S."/>
            <person name="Noel C.J."/>
            <person name="Swan D.C."/>
            <person name="Goldberg A.V."/>
            <person name="Harris S.R."/>
            <person name="Weinmaier T."/>
            <person name="Markert S."/>
            <person name="Becher D."/>
            <person name="Bernhardt J."/>
            <person name="Dagan T."/>
            <person name="Hacker C."/>
            <person name="Lucocq J.M."/>
            <person name="Schweder T."/>
            <person name="Rattei T."/>
            <person name="Hall N."/>
            <person name="Hirt R.P."/>
            <person name="Embley T.M."/>
        </authorList>
    </citation>
    <scope>NUCLEOTIDE SEQUENCE [LARGE SCALE GENOMIC DNA]</scope>
</reference>
<evidence type="ECO:0000313" key="4">
    <source>
        <dbReference type="Proteomes" id="UP000011185"/>
    </source>
</evidence>
<evidence type="ECO:0000313" key="3">
    <source>
        <dbReference type="EMBL" id="ELQ75064.1"/>
    </source>
</evidence>
<sequence length="283" mass="33217">MMALYFLNELFISLFITFCSASSAGESDQVVPILNDFHVVKIQLETLIEQMNSIIEQTGQETEINNFTLLKHHVRQLFVNVLIEIENDTENDEQKLIFKYYKQLLDILGNDLFIHLTMIIYKPANRDMIDEVLRHNIEVKKSNELFIELINTKIKNCKNNRAKKQNLSKNITQILFEEIEFVGEIFNDISKGNISKYTSNYIDRTKLWLQNWEKRIVQTDICYQTVETNEYPCSSRHYRRPLSVCLTNEPESCDYLSDSDNDSSEKDQIVPSKRTKKSLTHNL</sequence>
<keyword evidence="2" id="KW-0732">Signal</keyword>
<dbReference type="HOGENOM" id="CLU_984144_0_0_1"/>
<evidence type="ECO:0000256" key="2">
    <source>
        <dbReference type="SAM" id="SignalP"/>
    </source>
</evidence>